<proteinExistence type="predicted"/>
<name>A0A2A9E613_9MICO</name>
<dbReference type="Pfam" id="PF10011">
    <property type="entry name" value="DUF2254"/>
    <property type="match status" value="1"/>
</dbReference>
<keyword evidence="1" id="KW-1133">Transmembrane helix</keyword>
<comment type="caution">
    <text evidence="2">The sequence shown here is derived from an EMBL/GenBank/DDBJ whole genome shotgun (WGS) entry which is preliminary data.</text>
</comment>
<sequence>MRSRFLRARESFWFIPALSGAGAVLLALALIEVDRILQADGVRSIPLVADLSATGGRAILAAIGGTMLGVAATSFSITISVLATTSSTYGPRLVRNFMADRGNQVVLAVHTSTFLYSLVVLRAVRTEQDSTVAFVPSVAVSVAVLLATCGVAVLVYFIHHIASSVQVTTLQSRVLAELLDVVDLVYPDEPARETTKDSVPDVTTTDETFRATSPGYVQHVDLRKLVSAARSADVVVRVLATPGAYVLAGQPIAESIVDARHEHAHPSAPRGGSTTSLASAVASAFTVATPRTPHQDLRYAAQGLVEIGIRGLAAGTNDPYTCVSAIDALSVALTTLCSRPARPDEHADDEHRLRVLCTWPTPAEVLADVFLALRTYSMDHPLVVRAGVELIDRLEPVTTGETRRALRLETEAFHDAYLATQPPAFDAGPVLTALGAVRLRLSDHPVPRSP</sequence>
<dbReference type="AlphaFoldDB" id="A0A2A9E613"/>
<keyword evidence="3" id="KW-1185">Reference proteome</keyword>
<organism evidence="2 3">
    <name type="scientific">Sanguibacter antarcticus</name>
    <dbReference type="NCBI Taxonomy" id="372484"/>
    <lineage>
        <taxon>Bacteria</taxon>
        <taxon>Bacillati</taxon>
        <taxon>Actinomycetota</taxon>
        <taxon>Actinomycetes</taxon>
        <taxon>Micrococcales</taxon>
        <taxon>Sanguibacteraceae</taxon>
        <taxon>Sanguibacter</taxon>
    </lineage>
</organism>
<dbReference type="RefSeq" id="WP_098454794.1">
    <property type="nucleotide sequence ID" value="NZ_PDJG01000001.1"/>
</dbReference>
<dbReference type="OrthoDB" id="2955631at2"/>
<accession>A0A2A9E613</accession>
<evidence type="ECO:0000313" key="2">
    <source>
        <dbReference type="EMBL" id="PFG33610.1"/>
    </source>
</evidence>
<dbReference type="EMBL" id="PDJG01000001">
    <property type="protein sequence ID" value="PFG33610.1"/>
    <property type="molecule type" value="Genomic_DNA"/>
</dbReference>
<feature type="transmembrane region" description="Helical" evidence="1">
    <location>
        <begin position="136"/>
        <end position="158"/>
    </location>
</feature>
<evidence type="ECO:0000256" key="1">
    <source>
        <dbReference type="SAM" id="Phobius"/>
    </source>
</evidence>
<protein>
    <submittedName>
        <fullName evidence="2">Putative membrane protein</fullName>
    </submittedName>
</protein>
<evidence type="ECO:0000313" key="3">
    <source>
        <dbReference type="Proteomes" id="UP000225548"/>
    </source>
</evidence>
<feature type="transmembrane region" description="Helical" evidence="1">
    <location>
        <begin position="58"/>
        <end position="84"/>
    </location>
</feature>
<feature type="transmembrane region" description="Helical" evidence="1">
    <location>
        <begin position="12"/>
        <end position="31"/>
    </location>
</feature>
<reference evidence="2 3" key="1">
    <citation type="submission" date="2017-10" db="EMBL/GenBank/DDBJ databases">
        <title>Sequencing the genomes of 1000 actinobacteria strains.</title>
        <authorList>
            <person name="Klenk H.-P."/>
        </authorList>
    </citation>
    <scope>NUCLEOTIDE SEQUENCE [LARGE SCALE GENOMIC DNA]</scope>
    <source>
        <strain evidence="2 3">DSM 18966</strain>
    </source>
</reference>
<dbReference type="InterPro" id="IPR018723">
    <property type="entry name" value="DUF2254_membrane"/>
</dbReference>
<keyword evidence="1" id="KW-0812">Transmembrane</keyword>
<keyword evidence="1" id="KW-0472">Membrane</keyword>
<gene>
    <name evidence="2" type="ORF">ATL42_1489</name>
</gene>
<feature type="transmembrane region" description="Helical" evidence="1">
    <location>
        <begin position="105"/>
        <end position="124"/>
    </location>
</feature>
<dbReference type="Proteomes" id="UP000225548">
    <property type="component" value="Unassembled WGS sequence"/>
</dbReference>